<dbReference type="RefSeq" id="XP_018259537.1">
    <property type="nucleotide sequence ID" value="XM_018410869.1"/>
</dbReference>
<name>A0A1A5ZV65_9TREE</name>
<reference evidence="2" key="3">
    <citation type="submission" date="2024-02" db="EMBL/GenBank/DDBJ databases">
        <title>Comparative genomics of Cryptococcus and Kwoniella reveals pathogenesis evolution and contrasting modes of karyotype evolution via chromosome fusion or intercentromeric recombination.</title>
        <authorList>
            <person name="Coelho M.A."/>
            <person name="David-Palma M."/>
            <person name="Shea T."/>
            <person name="Bowers K."/>
            <person name="McGinley-Smith S."/>
            <person name="Mohammad A.W."/>
            <person name="Gnirke A."/>
            <person name="Yurkov A.M."/>
            <person name="Nowrousian M."/>
            <person name="Sun S."/>
            <person name="Cuomo C.A."/>
            <person name="Heitman J."/>
        </authorList>
    </citation>
    <scope>NUCLEOTIDE SEQUENCE</scope>
    <source>
        <strain evidence="2">CBS 10117</strain>
    </source>
</reference>
<accession>A0A1A5ZV65</accession>
<dbReference type="EMBL" id="KI894036">
    <property type="protein sequence ID" value="OBR81695.1"/>
    <property type="molecule type" value="Genomic_DNA"/>
</dbReference>
<reference evidence="1" key="1">
    <citation type="submission" date="2013-07" db="EMBL/GenBank/DDBJ databases">
        <title>The Genome Sequence of Cryptococcus dejecticola CBS10117.</title>
        <authorList>
            <consortium name="The Broad Institute Genome Sequencing Platform"/>
            <person name="Cuomo C."/>
            <person name="Litvintseva A."/>
            <person name="Chen Y."/>
            <person name="Heitman J."/>
            <person name="Sun S."/>
            <person name="Springer D."/>
            <person name="Dromer F."/>
            <person name="Young S.K."/>
            <person name="Zeng Q."/>
            <person name="Gargeya S."/>
            <person name="Fitzgerald M."/>
            <person name="Abouelleil A."/>
            <person name="Alvarado L."/>
            <person name="Berlin A.M."/>
            <person name="Chapman S.B."/>
            <person name="Dewar J."/>
            <person name="Goldberg J."/>
            <person name="Griggs A."/>
            <person name="Gujja S."/>
            <person name="Hansen M."/>
            <person name="Howarth C."/>
            <person name="Imamovic A."/>
            <person name="Larimer J."/>
            <person name="McCowan C."/>
            <person name="Murphy C."/>
            <person name="Pearson M."/>
            <person name="Priest M."/>
            <person name="Roberts A."/>
            <person name="Saif S."/>
            <person name="Shea T."/>
            <person name="Sykes S."/>
            <person name="Wortman J."/>
            <person name="Nusbaum C."/>
            <person name="Birren B."/>
        </authorList>
    </citation>
    <scope>NUCLEOTIDE SEQUENCE [LARGE SCALE GENOMIC DNA]</scope>
    <source>
        <strain evidence="1">CBS 10117</strain>
    </source>
</reference>
<dbReference type="AlphaFoldDB" id="A0A1A5ZV65"/>
<sequence>MAETAATTESARATVHTPRYKVYQEETYLPFSRPLRSDDSDIPAPVLSVVHCLPERYDELYLTKSSEDSKDTIRMALPISAQYADLSVESATIFAKCNARREYYGDRASFVDSVKSKGSIDQAPLVQSNTSLMSQAMSKLPHLRTDTKVQSHVEKRLDKQLGLVWEFALKSEKDGN</sequence>
<dbReference type="Proteomes" id="UP000078595">
    <property type="component" value="Chromosome 10"/>
</dbReference>
<dbReference type="VEuPathDB" id="FungiDB:I303_07605"/>
<reference evidence="2" key="2">
    <citation type="submission" date="2013-07" db="EMBL/GenBank/DDBJ databases">
        <authorList>
            <consortium name="The Broad Institute Genome Sequencing Platform"/>
            <person name="Cuomo C."/>
            <person name="Litvintseva A."/>
            <person name="Chen Y."/>
            <person name="Heitman J."/>
            <person name="Sun S."/>
            <person name="Springer D."/>
            <person name="Dromer F."/>
            <person name="Young S.K."/>
            <person name="Zeng Q."/>
            <person name="Gargeya S."/>
            <person name="Fitzgerald M."/>
            <person name="Abouelleil A."/>
            <person name="Alvarado L."/>
            <person name="Berlin A.M."/>
            <person name="Chapman S.B."/>
            <person name="Dewar J."/>
            <person name="Goldberg J."/>
            <person name="Griggs A."/>
            <person name="Gujja S."/>
            <person name="Hansen M."/>
            <person name="Howarth C."/>
            <person name="Imamovic A."/>
            <person name="Larimer J."/>
            <person name="McCowan C."/>
            <person name="Murphy C."/>
            <person name="Pearson M."/>
            <person name="Priest M."/>
            <person name="Roberts A."/>
            <person name="Saif S."/>
            <person name="Shea T."/>
            <person name="Sykes S."/>
            <person name="Wortman J."/>
            <person name="Nusbaum C."/>
            <person name="Birren B."/>
        </authorList>
    </citation>
    <scope>NUCLEOTIDE SEQUENCE</scope>
    <source>
        <strain evidence="2">CBS 10117</strain>
    </source>
</reference>
<protein>
    <submittedName>
        <fullName evidence="1">Uncharacterized protein</fullName>
    </submittedName>
</protein>
<evidence type="ECO:0000313" key="3">
    <source>
        <dbReference type="Proteomes" id="UP000078595"/>
    </source>
</evidence>
<evidence type="ECO:0000313" key="1">
    <source>
        <dbReference type="EMBL" id="OBR81695.1"/>
    </source>
</evidence>
<keyword evidence="3" id="KW-1185">Reference proteome</keyword>
<evidence type="ECO:0000313" key="2">
    <source>
        <dbReference type="EMBL" id="WWC64981.1"/>
    </source>
</evidence>
<organism evidence="1">
    <name type="scientific">Kwoniella dejecticola CBS 10117</name>
    <dbReference type="NCBI Taxonomy" id="1296121"/>
    <lineage>
        <taxon>Eukaryota</taxon>
        <taxon>Fungi</taxon>
        <taxon>Dikarya</taxon>
        <taxon>Basidiomycota</taxon>
        <taxon>Agaricomycotina</taxon>
        <taxon>Tremellomycetes</taxon>
        <taxon>Tremellales</taxon>
        <taxon>Cryptococcaceae</taxon>
        <taxon>Kwoniella</taxon>
    </lineage>
</organism>
<proteinExistence type="predicted"/>
<dbReference type="GeneID" id="28971304"/>
<dbReference type="KEGG" id="kdj:28971304"/>
<gene>
    <name evidence="1" type="ORF">I303_07605</name>
    <name evidence="2" type="ORF">I303_107595</name>
</gene>
<dbReference type="EMBL" id="CP144539">
    <property type="protein sequence ID" value="WWC64981.1"/>
    <property type="molecule type" value="Genomic_DNA"/>
</dbReference>